<organism evidence="1 2">
    <name type="scientific">Cronobacter turicensis (strain DSM 18703 / CCUG 55852 / LMG 23827 / z3032)</name>
    <dbReference type="NCBI Taxonomy" id="693216"/>
    <lineage>
        <taxon>Bacteria</taxon>
        <taxon>Pseudomonadati</taxon>
        <taxon>Pseudomonadota</taxon>
        <taxon>Gammaproteobacteria</taxon>
        <taxon>Enterobacterales</taxon>
        <taxon>Enterobacteriaceae</taxon>
        <taxon>Cronobacter</taxon>
    </lineage>
</organism>
<dbReference type="AlphaFoldDB" id="C9Y3J1"/>
<evidence type="ECO:0000313" key="2">
    <source>
        <dbReference type="Proteomes" id="UP000002069"/>
    </source>
</evidence>
<dbReference type="Proteomes" id="UP000002069">
    <property type="component" value="Chromosome"/>
</dbReference>
<gene>
    <name evidence="1" type="ordered locus">Ctu_19630</name>
</gene>
<evidence type="ECO:0000313" key="1">
    <source>
        <dbReference type="EMBL" id="CBA30532.1"/>
    </source>
</evidence>
<keyword evidence="2" id="KW-1185">Reference proteome</keyword>
<protein>
    <submittedName>
        <fullName evidence="1">Uncharacterized protein</fullName>
    </submittedName>
</protein>
<dbReference type="PATRIC" id="fig|693216.3.peg.1855"/>
<dbReference type="HOGENOM" id="CLU_3257840_0_0_6"/>
<name>C9Y3J1_CROTZ</name>
<reference evidence="1 2" key="1">
    <citation type="journal article" date="2010" name="J. Bacteriol.">
        <title>Complete Genome Sequence of Cronobacter turicensis LMG 23827, a foodborne pathogen causing deaths in neonates.</title>
        <authorList>
            <person name="Stephan R."/>
            <person name="Lehner A."/>
            <person name="Tischler P."/>
            <person name="Rattei T."/>
        </authorList>
    </citation>
    <scope>NUCLEOTIDE SEQUENCE [LARGE SCALE GENOMIC DNA]</scope>
    <source>
        <strain evidence="2">DSM 18703 / CCUG 55852 / LMG 23827 / z3032</strain>
    </source>
</reference>
<reference evidence="2" key="2">
    <citation type="journal article" date="2011" name="J. Bacteriol.">
        <title>Complete genome sequence of Cronobacter turicensis LMG 23827, a food-borne pathogen causing deaths in neonates.</title>
        <authorList>
            <person name="Stephan R."/>
            <person name="Lehner A."/>
            <person name="Tischler P."/>
            <person name="Rattei T."/>
        </authorList>
    </citation>
    <scope>NUCLEOTIDE SEQUENCE [LARGE SCALE GENOMIC DNA]</scope>
    <source>
        <strain evidence="2">DSM 18703 / CCUG 55852 / LMG 23827 / z3032</strain>
    </source>
</reference>
<proteinExistence type="predicted"/>
<sequence length="42" mass="4825">MKYASLGMQGGRTVYGILTRLALLSLTRQCRIFLNYSRTRNT</sequence>
<accession>C9Y3J1</accession>
<dbReference type="KEGG" id="ctu:CTU_19630"/>
<dbReference type="EMBL" id="FN543093">
    <property type="protein sequence ID" value="CBA30532.1"/>
    <property type="molecule type" value="Genomic_DNA"/>
</dbReference>